<dbReference type="GO" id="GO:0006915">
    <property type="term" value="P:apoptotic process"/>
    <property type="evidence" value="ECO:0007669"/>
    <property type="project" value="UniProtKB-KW"/>
</dbReference>
<evidence type="ECO:0000313" key="3">
    <source>
        <dbReference type="EMBL" id="XCD11806.1"/>
    </source>
</evidence>
<protein>
    <submittedName>
        <fullName evidence="3">Fas-associated death domain protein</fullName>
    </submittedName>
</protein>
<feature type="domain" description="DED" evidence="2">
    <location>
        <begin position="8"/>
        <end position="88"/>
    </location>
</feature>
<keyword evidence="1" id="KW-0053">Apoptosis</keyword>
<reference evidence="3" key="1">
    <citation type="submission" date="2024-06" db="EMBL/GenBank/DDBJ databases">
        <authorList>
            <person name="Ning X."/>
            <person name="Zhao S."/>
            <person name="Sun H."/>
        </authorList>
    </citation>
    <scope>NUCLEOTIDE SEQUENCE</scope>
    <source>
        <tissue evidence="3">Hepatopancreas</tissue>
    </source>
</reference>
<dbReference type="GO" id="GO:0042981">
    <property type="term" value="P:regulation of apoptotic process"/>
    <property type="evidence" value="ECO:0007669"/>
    <property type="project" value="InterPro"/>
</dbReference>
<sequence>MANENDFEYKSMLLQLSKTLNDEDLENMKFLCKDMIKKREREKITTPIELWEQLETREKLGPQNLTFLKTLLANSCDGKLDLRRIVENYELGGVQNGTTAAGGGIPPPLPPPPQYPVHGVQPFQLAGNPHVYQAHQPYMMPNQGYGHMNPQSSALIEPLKREINFLTKNLGREWRFFMRTLDLTDADMSSIEQSCPRNLKDQIYQCMCQVIVDHQGQLRREDIVRALRDSSAERCDLAARIEDGDI</sequence>
<accession>A0AAU8BC44</accession>
<dbReference type="PANTHER" id="PTHR48169:SF7">
    <property type="entry name" value="CASPASE 10"/>
    <property type="match status" value="1"/>
</dbReference>
<dbReference type="SUPFAM" id="SSF47986">
    <property type="entry name" value="DEATH domain"/>
    <property type="match status" value="1"/>
</dbReference>
<dbReference type="Pfam" id="PF00531">
    <property type="entry name" value="Death"/>
    <property type="match status" value="1"/>
</dbReference>
<gene>
    <name evidence="3" type="primary">Fadd</name>
</gene>
<dbReference type="Pfam" id="PF01335">
    <property type="entry name" value="DED"/>
    <property type="match status" value="1"/>
</dbReference>
<dbReference type="SMART" id="SM00031">
    <property type="entry name" value="DED"/>
    <property type="match status" value="1"/>
</dbReference>
<proteinExistence type="evidence at transcript level"/>
<dbReference type="InterPro" id="IPR011029">
    <property type="entry name" value="DEATH-like_dom_sf"/>
</dbReference>
<dbReference type="InterPro" id="IPR001875">
    <property type="entry name" value="DED_dom"/>
</dbReference>
<dbReference type="InterPro" id="IPR000488">
    <property type="entry name" value="Death_dom"/>
</dbReference>
<dbReference type="GO" id="GO:0007165">
    <property type="term" value="P:signal transduction"/>
    <property type="evidence" value="ECO:0007669"/>
    <property type="project" value="InterPro"/>
</dbReference>
<dbReference type="CDD" id="cd08336">
    <property type="entry name" value="DED_FADD"/>
    <property type="match status" value="1"/>
</dbReference>
<name>A0AAU8BC44_PINFU</name>
<evidence type="ECO:0000259" key="2">
    <source>
        <dbReference type="PROSITE" id="PS50168"/>
    </source>
</evidence>
<dbReference type="EMBL" id="PP942338">
    <property type="protein sequence ID" value="XCD11806.1"/>
    <property type="molecule type" value="mRNA"/>
</dbReference>
<organism evidence="3">
    <name type="scientific">Pinctada fucata</name>
    <name type="common">Akoya pearl oyster</name>
    <name type="synonym">Pinctada imbricata fucata</name>
    <dbReference type="NCBI Taxonomy" id="50426"/>
    <lineage>
        <taxon>Eukaryota</taxon>
        <taxon>Metazoa</taxon>
        <taxon>Spiralia</taxon>
        <taxon>Lophotrochozoa</taxon>
        <taxon>Mollusca</taxon>
        <taxon>Bivalvia</taxon>
        <taxon>Autobranchia</taxon>
        <taxon>Pteriomorphia</taxon>
        <taxon>Pterioida</taxon>
        <taxon>Pterioidea</taxon>
        <taxon>Pteriidae</taxon>
        <taxon>Pinctada</taxon>
    </lineage>
</organism>
<dbReference type="Gene3D" id="1.10.533.10">
    <property type="entry name" value="Death Domain, Fas"/>
    <property type="match status" value="2"/>
</dbReference>
<dbReference type="AlphaFoldDB" id="A0AAU8BC44"/>
<evidence type="ECO:0000256" key="1">
    <source>
        <dbReference type="ARBA" id="ARBA00022703"/>
    </source>
</evidence>
<dbReference type="PANTHER" id="PTHR48169">
    <property type="entry name" value="DED DOMAIN-CONTAINING PROTEIN"/>
    <property type="match status" value="1"/>
</dbReference>
<dbReference type="PROSITE" id="PS50168">
    <property type="entry name" value="DED"/>
    <property type="match status" value="1"/>
</dbReference>